<feature type="domain" description="2Fe-2S ferredoxin-type" evidence="1">
    <location>
        <begin position="2"/>
        <end position="86"/>
    </location>
</feature>
<dbReference type="OrthoDB" id="9806195at2"/>
<dbReference type="NCBIfam" id="NF007985">
    <property type="entry name" value="PRK10713.1"/>
    <property type="match status" value="1"/>
</dbReference>
<dbReference type="Pfam" id="PF00111">
    <property type="entry name" value="Fer2"/>
    <property type="match status" value="1"/>
</dbReference>
<dbReference type="STRING" id="80852.AWOD_I_1192"/>
<evidence type="ECO:0000313" key="2">
    <source>
        <dbReference type="EMBL" id="CED71276.1"/>
    </source>
</evidence>
<dbReference type="PROSITE" id="PS51085">
    <property type="entry name" value="2FE2S_FER_2"/>
    <property type="match status" value="1"/>
</dbReference>
<dbReference type="GO" id="GO:0051537">
    <property type="term" value="F:2 iron, 2 sulfur cluster binding"/>
    <property type="evidence" value="ECO:0007669"/>
    <property type="project" value="InterPro"/>
</dbReference>
<name>A0A090IKQ8_9GAMM</name>
<evidence type="ECO:0000259" key="1">
    <source>
        <dbReference type="PROSITE" id="PS51085"/>
    </source>
</evidence>
<dbReference type="CDD" id="cd00207">
    <property type="entry name" value="fer2"/>
    <property type="match status" value="1"/>
</dbReference>
<dbReference type="EMBL" id="LN554846">
    <property type="protein sequence ID" value="CED71276.1"/>
    <property type="molecule type" value="Genomic_DNA"/>
</dbReference>
<dbReference type="InterPro" id="IPR006058">
    <property type="entry name" value="2Fe2S_fd_BS"/>
</dbReference>
<accession>A0A090IKQ8</accession>
<dbReference type="KEGG" id="awd:AWOD_I_1192"/>
<dbReference type="Proteomes" id="UP000032427">
    <property type="component" value="Chromosome 1"/>
</dbReference>
<sequence>MKKIEINSTITINDSSNNSLLETLEDQGIIAESQCRNGDCGSCRCTLVSGKVSYSTFPLAFLAPNEILPCVCKAETSLVIKDLNYQLFNDRKTKNDSK</sequence>
<reference evidence="3" key="1">
    <citation type="submission" date="2014-09" db="EMBL/GenBank/DDBJ databases">
        <authorList>
            <person name="Hjerde E."/>
        </authorList>
    </citation>
    <scope>NUCLEOTIDE SEQUENCE [LARGE SCALE GENOMIC DNA]</scope>
    <source>
        <strain evidence="3">06/09/139</strain>
    </source>
</reference>
<dbReference type="AlphaFoldDB" id="A0A090IKQ8"/>
<dbReference type="HOGENOM" id="CLU_082632_6_3_6"/>
<dbReference type="PROSITE" id="PS00197">
    <property type="entry name" value="2FE2S_FER_1"/>
    <property type="match status" value="1"/>
</dbReference>
<evidence type="ECO:0000313" key="3">
    <source>
        <dbReference type="Proteomes" id="UP000032427"/>
    </source>
</evidence>
<proteinExistence type="predicted"/>
<dbReference type="InterPro" id="IPR012675">
    <property type="entry name" value="Beta-grasp_dom_sf"/>
</dbReference>
<gene>
    <name evidence="2" type="ORF">AWOD_I_1192</name>
</gene>
<dbReference type="InterPro" id="IPR036010">
    <property type="entry name" value="2Fe-2S_ferredoxin-like_sf"/>
</dbReference>
<keyword evidence="3" id="KW-1185">Reference proteome</keyword>
<organism evidence="2 3">
    <name type="scientific">Aliivibrio wodanis</name>
    <dbReference type="NCBI Taxonomy" id="80852"/>
    <lineage>
        <taxon>Bacteria</taxon>
        <taxon>Pseudomonadati</taxon>
        <taxon>Pseudomonadota</taxon>
        <taxon>Gammaproteobacteria</taxon>
        <taxon>Vibrionales</taxon>
        <taxon>Vibrionaceae</taxon>
        <taxon>Aliivibrio</taxon>
    </lineage>
</organism>
<dbReference type="InterPro" id="IPR001041">
    <property type="entry name" value="2Fe-2S_ferredoxin-type"/>
</dbReference>
<dbReference type="Gene3D" id="3.10.20.30">
    <property type="match status" value="1"/>
</dbReference>
<protein>
    <submittedName>
        <fullName evidence="2">Putative ferredoxin</fullName>
    </submittedName>
</protein>
<dbReference type="GeneID" id="28540756"/>
<dbReference type="SUPFAM" id="SSF54292">
    <property type="entry name" value="2Fe-2S ferredoxin-like"/>
    <property type="match status" value="1"/>
</dbReference>
<dbReference type="PATRIC" id="fig|80852.17.peg.1224"/>